<dbReference type="PANTHER" id="PTHR19143:SF263">
    <property type="entry name" value="FIBRINOGEN-LIKE PROTEIN 1"/>
    <property type="match status" value="1"/>
</dbReference>
<protein>
    <recommendedName>
        <fullName evidence="2">Fibrinogen C-terminal domain-containing protein</fullName>
    </recommendedName>
</protein>
<dbReference type="InterPro" id="IPR036056">
    <property type="entry name" value="Fibrinogen-like_C"/>
</dbReference>
<evidence type="ECO:0000259" key="2">
    <source>
        <dbReference type="PROSITE" id="PS51406"/>
    </source>
</evidence>
<dbReference type="PROSITE" id="PS00514">
    <property type="entry name" value="FIBRINOGEN_C_1"/>
    <property type="match status" value="1"/>
</dbReference>
<accession>A0A3Q3AM62</accession>
<dbReference type="AlphaFoldDB" id="A0A3Q3AM62"/>
<reference evidence="3" key="2">
    <citation type="submission" date="2025-09" db="UniProtKB">
        <authorList>
            <consortium name="Ensembl"/>
        </authorList>
    </citation>
    <scope>IDENTIFICATION</scope>
</reference>
<dbReference type="Gene3D" id="3.90.215.10">
    <property type="entry name" value="Gamma Fibrinogen, chain A, domain 1"/>
    <property type="match status" value="1"/>
</dbReference>
<feature type="domain" description="Fibrinogen C-terminal" evidence="2">
    <location>
        <begin position="8"/>
        <end position="240"/>
    </location>
</feature>
<dbReference type="CDD" id="cd00087">
    <property type="entry name" value="FReD"/>
    <property type="match status" value="1"/>
</dbReference>
<organism evidence="3 4">
    <name type="scientific">Kryptolebias marmoratus</name>
    <name type="common">Mangrove killifish</name>
    <name type="synonym">Rivulus marmoratus</name>
    <dbReference type="NCBI Taxonomy" id="37003"/>
    <lineage>
        <taxon>Eukaryota</taxon>
        <taxon>Metazoa</taxon>
        <taxon>Chordata</taxon>
        <taxon>Craniata</taxon>
        <taxon>Vertebrata</taxon>
        <taxon>Euteleostomi</taxon>
        <taxon>Actinopterygii</taxon>
        <taxon>Neopterygii</taxon>
        <taxon>Teleostei</taxon>
        <taxon>Neoteleostei</taxon>
        <taxon>Acanthomorphata</taxon>
        <taxon>Ovalentaria</taxon>
        <taxon>Atherinomorphae</taxon>
        <taxon>Cyprinodontiformes</taxon>
        <taxon>Rivulidae</taxon>
        <taxon>Kryptolebias</taxon>
    </lineage>
</organism>
<sequence>MYLHLNLFLCSFKTENCTQVKKQSPRAPSGIYDIQLGFPQVYCEMRSDGGWTVFQSRTGGFVSFNRDWAAYKSGFGSLSNNHWLGLEKVFLMTKDRTKTWTLRVDLWDHEGGTAYAEYQNFRLGDEQTAYKLQVGAYRGNAGDAIRGAYPGIDQNGFGFSTVDRDNDGCSPCIFGDIAEAQCTFSDGGGWWYSKCGSASLNGDWHPSGEHIGWASGLHWLTWKPPAPYSAKATRMMIKSE</sequence>
<evidence type="ECO:0000256" key="1">
    <source>
        <dbReference type="ARBA" id="ARBA00023157"/>
    </source>
</evidence>
<dbReference type="Pfam" id="PF00147">
    <property type="entry name" value="Fibrinogen_C"/>
    <property type="match status" value="1"/>
</dbReference>
<dbReference type="GO" id="GO:0050868">
    <property type="term" value="P:negative regulation of T cell activation"/>
    <property type="evidence" value="ECO:0007669"/>
    <property type="project" value="TreeGrafter"/>
</dbReference>
<keyword evidence="1" id="KW-1015">Disulfide bond</keyword>
<dbReference type="PROSITE" id="PS51406">
    <property type="entry name" value="FIBRINOGEN_C_2"/>
    <property type="match status" value="1"/>
</dbReference>
<dbReference type="GO" id="GO:0050776">
    <property type="term" value="P:regulation of immune response"/>
    <property type="evidence" value="ECO:0007669"/>
    <property type="project" value="TreeGrafter"/>
</dbReference>
<dbReference type="Ensembl" id="ENSKMAT00000012709.1">
    <property type="protein sequence ID" value="ENSKMAP00000012524.1"/>
    <property type="gene ID" value="ENSKMAG00000009398.1"/>
</dbReference>
<keyword evidence="4" id="KW-1185">Reference proteome</keyword>
<dbReference type="GO" id="GO:0005615">
    <property type="term" value="C:extracellular space"/>
    <property type="evidence" value="ECO:0007669"/>
    <property type="project" value="TreeGrafter"/>
</dbReference>
<dbReference type="SMART" id="SM00186">
    <property type="entry name" value="FBG"/>
    <property type="match status" value="1"/>
</dbReference>
<dbReference type="InterPro" id="IPR020837">
    <property type="entry name" value="Fibrinogen_CS"/>
</dbReference>
<dbReference type="InterPro" id="IPR002181">
    <property type="entry name" value="Fibrinogen_a/b/g_C_dom"/>
</dbReference>
<dbReference type="Proteomes" id="UP000264800">
    <property type="component" value="Unplaced"/>
</dbReference>
<dbReference type="InterPro" id="IPR050373">
    <property type="entry name" value="Fibrinogen_C-term_domain"/>
</dbReference>
<name>A0A3Q3AM62_KRYMA</name>
<evidence type="ECO:0000313" key="4">
    <source>
        <dbReference type="Proteomes" id="UP000264800"/>
    </source>
</evidence>
<proteinExistence type="predicted"/>
<dbReference type="OMA" id="NCGMADL"/>
<dbReference type="SUPFAM" id="SSF56496">
    <property type="entry name" value="Fibrinogen C-terminal domain-like"/>
    <property type="match status" value="1"/>
</dbReference>
<dbReference type="PANTHER" id="PTHR19143">
    <property type="entry name" value="FIBRINOGEN/TENASCIN/ANGIOPOEITIN"/>
    <property type="match status" value="1"/>
</dbReference>
<evidence type="ECO:0000313" key="3">
    <source>
        <dbReference type="Ensembl" id="ENSKMAP00000012524.1"/>
    </source>
</evidence>
<reference evidence="3" key="1">
    <citation type="submission" date="2025-08" db="UniProtKB">
        <authorList>
            <consortium name="Ensembl"/>
        </authorList>
    </citation>
    <scope>IDENTIFICATION</scope>
</reference>
<dbReference type="InterPro" id="IPR014716">
    <property type="entry name" value="Fibrinogen_a/b/g_C_1"/>
</dbReference>
<dbReference type="GeneTree" id="ENSGT00940000164836"/>
<dbReference type="NCBIfam" id="NF040941">
    <property type="entry name" value="GGGWT_bact"/>
    <property type="match status" value="1"/>
</dbReference>